<sequence length="102" mass="11735">MSFVRNQAIFHTCNRTLPLGTKVWHLVVVEGGVSASQRAVSCAQRALRDVAMPDITDLPRGMFIAPYLAETFMMEQQTFWSMQRARYHPSGQHKRKVLRCRL</sequence>
<reference evidence="1 2" key="1">
    <citation type="journal article" date="2019" name="Sci. Rep.">
        <title>Orb-weaving spider Araneus ventricosus genome elucidates the spidroin gene catalogue.</title>
        <authorList>
            <person name="Kono N."/>
            <person name="Nakamura H."/>
            <person name="Ohtoshi R."/>
            <person name="Moran D.A.P."/>
            <person name="Shinohara A."/>
            <person name="Yoshida Y."/>
            <person name="Fujiwara M."/>
            <person name="Mori M."/>
            <person name="Tomita M."/>
            <person name="Arakawa K."/>
        </authorList>
    </citation>
    <scope>NUCLEOTIDE SEQUENCE [LARGE SCALE GENOMIC DNA]</scope>
</reference>
<organism evidence="1 2">
    <name type="scientific">Araneus ventricosus</name>
    <name type="common">Orbweaver spider</name>
    <name type="synonym">Epeira ventricosa</name>
    <dbReference type="NCBI Taxonomy" id="182803"/>
    <lineage>
        <taxon>Eukaryota</taxon>
        <taxon>Metazoa</taxon>
        <taxon>Ecdysozoa</taxon>
        <taxon>Arthropoda</taxon>
        <taxon>Chelicerata</taxon>
        <taxon>Arachnida</taxon>
        <taxon>Araneae</taxon>
        <taxon>Araneomorphae</taxon>
        <taxon>Entelegynae</taxon>
        <taxon>Araneoidea</taxon>
        <taxon>Araneidae</taxon>
        <taxon>Araneus</taxon>
    </lineage>
</organism>
<comment type="caution">
    <text evidence="1">The sequence shown here is derived from an EMBL/GenBank/DDBJ whole genome shotgun (WGS) entry which is preliminary data.</text>
</comment>
<dbReference type="EMBL" id="BGPR01000549">
    <property type="protein sequence ID" value="GBM25922.1"/>
    <property type="molecule type" value="Genomic_DNA"/>
</dbReference>
<name>A0A4Y2EA19_ARAVE</name>
<gene>
    <name evidence="1" type="ORF">AVEN_94366_1</name>
</gene>
<accession>A0A4Y2EA19</accession>
<proteinExistence type="predicted"/>
<protein>
    <submittedName>
        <fullName evidence="1">Uncharacterized protein</fullName>
    </submittedName>
</protein>
<evidence type="ECO:0000313" key="1">
    <source>
        <dbReference type="EMBL" id="GBM25922.1"/>
    </source>
</evidence>
<keyword evidence="2" id="KW-1185">Reference proteome</keyword>
<evidence type="ECO:0000313" key="2">
    <source>
        <dbReference type="Proteomes" id="UP000499080"/>
    </source>
</evidence>
<dbReference type="AlphaFoldDB" id="A0A4Y2EA19"/>
<dbReference type="Proteomes" id="UP000499080">
    <property type="component" value="Unassembled WGS sequence"/>
</dbReference>